<organism evidence="2 3">
    <name type="scientific">Methylorubrum extorquens</name>
    <name type="common">Methylobacterium dichloromethanicum</name>
    <name type="synonym">Methylobacterium extorquens</name>
    <dbReference type="NCBI Taxonomy" id="408"/>
    <lineage>
        <taxon>Bacteria</taxon>
        <taxon>Pseudomonadati</taxon>
        <taxon>Pseudomonadota</taxon>
        <taxon>Alphaproteobacteria</taxon>
        <taxon>Hyphomicrobiales</taxon>
        <taxon>Methylobacteriaceae</taxon>
        <taxon>Methylorubrum</taxon>
    </lineage>
</organism>
<proteinExistence type="predicted"/>
<feature type="compositionally biased region" description="Basic and acidic residues" evidence="1">
    <location>
        <begin position="18"/>
        <end position="28"/>
    </location>
</feature>
<reference evidence="3" key="1">
    <citation type="submission" date="2017-10" db="EMBL/GenBank/DDBJ databases">
        <authorList>
            <person name="Regsiter A."/>
            <person name="William W."/>
        </authorList>
    </citation>
    <scope>NUCLEOTIDE SEQUENCE [LARGE SCALE GENOMIC DNA]</scope>
</reference>
<feature type="compositionally biased region" description="Basic and acidic residues" evidence="1">
    <location>
        <begin position="125"/>
        <end position="136"/>
    </location>
</feature>
<feature type="region of interest" description="Disordered" evidence="1">
    <location>
        <begin position="58"/>
        <end position="77"/>
    </location>
</feature>
<evidence type="ECO:0000313" key="3">
    <source>
        <dbReference type="Proteomes" id="UP000233769"/>
    </source>
</evidence>
<feature type="region of interest" description="Disordered" evidence="1">
    <location>
        <begin position="116"/>
        <end position="137"/>
    </location>
</feature>
<feature type="compositionally biased region" description="Basic and acidic residues" evidence="1">
    <location>
        <begin position="62"/>
        <end position="77"/>
    </location>
</feature>
<feature type="region of interest" description="Disordered" evidence="1">
    <location>
        <begin position="1"/>
        <end position="28"/>
    </location>
</feature>
<name>A0A2N9AMR0_METEX</name>
<accession>A0A2N9AMR0</accession>
<gene>
    <name evidence="2" type="ORF">TK0001_2045</name>
</gene>
<evidence type="ECO:0000313" key="2">
    <source>
        <dbReference type="EMBL" id="SOR28647.1"/>
    </source>
</evidence>
<protein>
    <submittedName>
        <fullName evidence="2">Uncharacterized protein</fullName>
    </submittedName>
</protein>
<evidence type="ECO:0000256" key="1">
    <source>
        <dbReference type="SAM" id="MobiDB-lite"/>
    </source>
</evidence>
<dbReference type="AlphaFoldDB" id="A0A2N9AMR0"/>
<dbReference type="Proteomes" id="UP000233769">
    <property type="component" value="Chromosome tk0001"/>
</dbReference>
<sequence>MLASRGIVAKRHAVPSPETEHRNSERTRRRDFLFRGEHAAWIHKTPRMGRRLIVEPIAHSTSDGHDPSQRRGSSESHRTVEFWKKKLSIRIAALIRSKTKSDETIEVVGWKRNRRKFPNSAHSDTSQHDRSARPSRAEWLTAQPVRDLRVGKDEVLEIYPWNGPRLVRPAKRQGLRACLQAARTP</sequence>
<dbReference type="EMBL" id="LT962688">
    <property type="protein sequence ID" value="SOR28647.1"/>
    <property type="molecule type" value="Genomic_DNA"/>
</dbReference>